<dbReference type="SUPFAM" id="SSF57850">
    <property type="entry name" value="RING/U-box"/>
    <property type="match status" value="1"/>
</dbReference>
<dbReference type="InterPro" id="IPR001841">
    <property type="entry name" value="Znf_RING"/>
</dbReference>
<comment type="caution">
    <text evidence="16">The sequence shown here is derived from an EMBL/GenBank/DDBJ whole genome shotgun (WGS) entry which is preliminary data.</text>
</comment>
<evidence type="ECO:0000256" key="10">
    <source>
        <dbReference type="ARBA" id="ARBA00023136"/>
    </source>
</evidence>
<evidence type="ECO:0000256" key="1">
    <source>
        <dbReference type="ARBA" id="ARBA00004167"/>
    </source>
</evidence>
<evidence type="ECO:0000256" key="4">
    <source>
        <dbReference type="ARBA" id="ARBA00022692"/>
    </source>
</evidence>
<evidence type="ECO:0000313" key="16">
    <source>
        <dbReference type="EMBL" id="KAJ4746471.1"/>
    </source>
</evidence>
<keyword evidence="10 14" id="KW-0472">Membrane</keyword>
<name>A0AAV8BV86_9POAL</name>
<reference evidence="16" key="1">
    <citation type="submission" date="2022-08" db="EMBL/GenBank/DDBJ databases">
        <authorList>
            <person name="Marques A."/>
        </authorList>
    </citation>
    <scope>NUCLEOTIDE SEQUENCE</scope>
    <source>
        <strain evidence="16">RhyPub2mFocal</strain>
        <tissue evidence="16">Leaves</tissue>
    </source>
</reference>
<sequence length="372" mass="40264">MSSLPPPVWAPPPPPTPLQTLSVPVQPLAAAVNVPPPSSLSLSPSLLIIAGIIFAVFIASVSIHLLLRLLSRRRSPSRVVSSYSFSSSTTGHLQFPTSPPEPDPTSDNNNNTKPDALIEALPLFTLASSLASLPRSSPDCAVCLSPFDPTAELRLLPACRHAFHAECIDTWLRSTPSCPLCRASVRLPFPPLPSAFSDNRSGSFRVEIGIVSRRRNNEENPHATSGRSYSLGSFDYLVEDDIEAMVSRISRMKEEKEAETNVGAPPPPGEHVAEIAGEGRGWLRDYVDRIASSASSSFNSLRFSGRWSARWSHRPENGVAAGDSRRWDVEEVAPQTPVTGDEAISCNIQMDSWGIKVNICAFEGVFVNSGFV</sequence>
<dbReference type="InterPro" id="IPR013083">
    <property type="entry name" value="Znf_RING/FYVE/PHD"/>
</dbReference>
<gene>
    <name evidence="16" type="ORF">LUZ62_080876</name>
</gene>
<keyword evidence="5" id="KW-0479">Metal-binding</keyword>
<evidence type="ECO:0000259" key="15">
    <source>
        <dbReference type="PROSITE" id="PS50089"/>
    </source>
</evidence>
<keyword evidence="3" id="KW-0808">Transferase</keyword>
<proteinExistence type="inferred from homology"/>
<comment type="subcellular location">
    <subcellularLocation>
        <location evidence="1">Membrane</location>
        <topology evidence="1">Single-pass membrane protein</topology>
    </subcellularLocation>
</comment>
<dbReference type="PROSITE" id="PS50089">
    <property type="entry name" value="ZF_RING_2"/>
    <property type="match status" value="1"/>
</dbReference>
<feature type="region of interest" description="Disordered" evidence="13">
    <location>
        <begin position="83"/>
        <end position="112"/>
    </location>
</feature>
<evidence type="ECO:0000313" key="17">
    <source>
        <dbReference type="Proteomes" id="UP001140206"/>
    </source>
</evidence>
<evidence type="ECO:0000256" key="6">
    <source>
        <dbReference type="ARBA" id="ARBA00022771"/>
    </source>
</evidence>
<dbReference type="GO" id="GO:0016567">
    <property type="term" value="P:protein ubiquitination"/>
    <property type="evidence" value="ECO:0007669"/>
    <property type="project" value="TreeGrafter"/>
</dbReference>
<evidence type="ECO:0000256" key="3">
    <source>
        <dbReference type="ARBA" id="ARBA00022679"/>
    </source>
</evidence>
<comment type="pathway">
    <text evidence="2">Protein modification; protein ubiquitination.</text>
</comment>
<dbReference type="Gene3D" id="3.30.40.10">
    <property type="entry name" value="Zinc/RING finger domain, C3HC4 (zinc finger)"/>
    <property type="match status" value="1"/>
</dbReference>
<dbReference type="SMART" id="SM00184">
    <property type="entry name" value="RING"/>
    <property type="match status" value="1"/>
</dbReference>
<dbReference type="PANTHER" id="PTHR45768:SF16">
    <property type="entry name" value="E3 UBIQUITIN-PROTEIN LIGASE ATL4"/>
    <property type="match status" value="1"/>
</dbReference>
<evidence type="ECO:0000256" key="7">
    <source>
        <dbReference type="ARBA" id="ARBA00022786"/>
    </source>
</evidence>
<comment type="similarity">
    <text evidence="11">Belongs to the RING-type zinc finger family. ATL subfamily.</text>
</comment>
<evidence type="ECO:0000256" key="9">
    <source>
        <dbReference type="ARBA" id="ARBA00022989"/>
    </source>
</evidence>
<feature type="domain" description="RING-type" evidence="15">
    <location>
        <begin position="140"/>
        <end position="182"/>
    </location>
</feature>
<keyword evidence="8" id="KW-0862">Zinc</keyword>
<dbReference type="CDD" id="cd16461">
    <property type="entry name" value="RING-H2_EL5-like"/>
    <property type="match status" value="1"/>
</dbReference>
<evidence type="ECO:0000256" key="8">
    <source>
        <dbReference type="ARBA" id="ARBA00022833"/>
    </source>
</evidence>
<feature type="transmembrane region" description="Helical" evidence="14">
    <location>
        <begin position="46"/>
        <end position="67"/>
    </location>
</feature>
<evidence type="ECO:0000256" key="11">
    <source>
        <dbReference type="ARBA" id="ARBA00024209"/>
    </source>
</evidence>
<keyword evidence="4 14" id="KW-0812">Transmembrane</keyword>
<dbReference type="GO" id="GO:0016020">
    <property type="term" value="C:membrane"/>
    <property type="evidence" value="ECO:0007669"/>
    <property type="project" value="UniProtKB-SubCell"/>
</dbReference>
<evidence type="ECO:0000256" key="14">
    <source>
        <dbReference type="SAM" id="Phobius"/>
    </source>
</evidence>
<keyword evidence="6 12" id="KW-0863">Zinc-finger</keyword>
<evidence type="ECO:0000256" key="2">
    <source>
        <dbReference type="ARBA" id="ARBA00004906"/>
    </source>
</evidence>
<keyword evidence="17" id="KW-1185">Reference proteome</keyword>
<dbReference type="AlphaFoldDB" id="A0AAV8BV86"/>
<dbReference type="FunFam" id="3.30.40.10:FF:000366">
    <property type="entry name" value="E3 ubiquitin-protein ligase ATL4"/>
    <property type="match status" value="1"/>
</dbReference>
<accession>A0AAV8BV86</accession>
<dbReference type="GO" id="GO:0016740">
    <property type="term" value="F:transferase activity"/>
    <property type="evidence" value="ECO:0007669"/>
    <property type="project" value="UniProtKB-KW"/>
</dbReference>
<protein>
    <submittedName>
        <fullName evidence="16">RING-H2 finger protein ATL5</fullName>
    </submittedName>
</protein>
<dbReference type="PANTHER" id="PTHR45768">
    <property type="entry name" value="E3 UBIQUITIN-PROTEIN LIGASE RNF13-LIKE"/>
    <property type="match status" value="1"/>
</dbReference>
<evidence type="ECO:0000256" key="13">
    <source>
        <dbReference type="SAM" id="MobiDB-lite"/>
    </source>
</evidence>
<organism evidence="16 17">
    <name type="scientific">Rhynchospora pubera</name>
    <dbReference type="NCBI Taxonomy" id="906938"/>
    <lineage>
        <taxon>Eukaryota</taxon>
        <taxon>Viridiplantae</taxon>
        <taxon>Streptophyta</taxon>
        <taxon>Embryophyta</taxon>
        <taxon>Tracheophyta</taxon>
        <taxon>Spermatophyta</taxon>
        <taxon>Magnoliopsida</taxon>
        <taxon>Liliopsida</taxon>
        <taxon>Poales</taxon>
        <taxon>Cyperaceae</taxon>
        <taxon>Cyperoideae</taxon>
        <taxon>Rhynchosporeae</taxon>
        <taxon>Rhynchospora</taxon>
    </lineage>
</organism>
<dbReference type="Pfam" id="PF13639">
    <property type="entry name" value="zf-RING_2"/>
    <property type="match status" value="1"/>
</dbReference>
<dbReference type="Proteomes" id="UP001140206">
    <property type="component" value="Chromosome 5"/>
</dbReference>
<evidence type="ECO:0000256" key="12">
    <source>
        <dbReference type="PROSITE-ProRule" id="PRU00175"/>
    </source>
</evidence>
<keyword evidence="9 14" id="KW-1133">Transmembrane helix</keyword>
<evidence type="ECO:0000256" key="5">
    <source>
        <dbReference type="ARBA" id="ARBA00022723"/>
    </source>
</evidence>
<keyword evidence="7" id="KW-0833">Ubl conjugation pathway</keyword>
<dbReference type="EMBL" id="JAMFTS010000005">
    <property type="protein sequence ID" value="KAJ4746471.1"/>
    <property type="molecule type" value="Genomic_DNA"/>
</dbReference>
<dbReference type="GO" id="GO:0008270">
    <property type="term" value="F:zinc ion binding"/>
    <property type="evidence" value="ECO:0007669"/>
    <property type="project" value="UniProtKB-KW"/>
</dbReference>